<dbReference type="InterPro" id="IPR002347">
    <property type="entry name" value="SDR_fam"/>
</dbReference>
<evidence type="ECO:0000256" key="2">
    <source>
        <dbReference type="SAM" id="Phobius"/>
    </source>
</evidence>
<dbReference type="InterPro" id="IPR036291">
    <property type="entry name" value="NAD(P)-bd_dom_sf"/>
</dbReference>
<keyword evidence="2" id="KW-0472">Membrane</keyword>
<dbReference type="GO" id="GO:0016491">
    <property type="term" value="F:oxidoreductase activity"/>
    <property type="evidence" value="ECO:0007669"/>
    <property type="project" value="TreeGrafter"/>
</dbReference>
<dbReference type="PANTHER" id="PTHR43313:SF36">
    <property type="entry name" value="D-BETA-HYDROXYBUTYRATE DEHYDROGENASE, MITOCHONDRIAL"/>
    <property type="match status" value="1"/>
</dbReference>
<dbReference type="GO" id="GO:0008202">
    <property type="term" value="P:steroid metabolic process"/>
    <property type="evidence" value="ECO:0007669"/>
    <property type="project" value="TreeGrafter"/>
</dbReference>
<dbReference type="PRINTS" id="PR00080">
    <property type="entry name" value="SDRFAMILY"/>
</dbReference>
<evidence type="ECO:0000256" key="1">
    <source>
        <dbReference type="RuleBase" id="RU000363"/>
    </source>
</evidence>
<comment type="similarity">
    <text evidence="1">Belongs to the short-chain dehydrogenases/reductases (SDR) family.</text>
</comment>
<name>A0A8X6LWW0_TRICU</name>
<accession>A0A8X6LWW0</accession>
<dbReference type="EMBL" id="BMAO01028584">
    <property type="protein sequence ID" value="GFR25901.1"/>
    <property type="molecule type" value="Genomic_DNA"/>
</dbReference>
<reference evidence="3" key="1">
    <citation type="submission" date="2020-07" db="EMBL/GenBank/DDBJ databases">
        <title>Multicomponent nature underlies the extraordinary mechanical properties of spider dragline silk.</title>
        <authorList>
            <person name="Kono N."/>
            <person name="Nakamura H."/>
            <person name="Mori M."/>
            <person name="Yoshida Y."/>
            <person name="Ohtoshi R."/>
            <person name="Malay A.D."/>
            <person name="Moran D.A.P."/>
            <person name="Tomita M."/>
            <person name="Numata K."/>
            <person name="Arakawa K."/>
        </authorList>
    </citation>
    <scope>NUCLEOTIDE SEQUENCE</scope>
</reference>
<feature type="transmembrane region" description="Helical" evidence="2">
    <location>
        <begin position="6"/>
        <end position="26"/>
    </location>
</feature>
<dbReference type="AlphaFoldDB" id="A0A8X6LWW0"/>
<dbReference type="Pfam" id="PF00106">
    <property type="entry name" value="adh_short"/>
    <property type="match status" value="1"/>
</dbReference>
<proteinExistence type="inferred from homology"/>
<organism evidence="3 4">
    <name type="scientific">Trichonephila clavata</name>
    <name type="common">Joro spider</name>
    <name type="synonym">Nephila clavata</name>
    <dbReference type="NCBI Taxonomy" id="2740835"/>
    <lineage>
        <taxon>Eukaryota</taxon>
        <taxon>Metazoa</taxon>
        <taxon>Ecdysozoa</taxon>
        <taxon>Arthropoda</taxon>
        <taxon>Chelicerata</taxon>
        <taxon>Arachnida</taxon>
        <taxon>Araneae</taxon>
        <taxon>Araneomorphae</taxon>
        <taxon>Entelegynae</taxon>
        <taxon>Araneoidea</taxon>
        <taxon>Nephilidae</taxon>
        <taxon>Trichonephila</taxon>
    </lineage>
</organism>
<dbReference type="OrthoDB" id="6418310at2759"/>
<dbReference type="PANTHER" id="PTHR43313">
    <property type="entry name" value="SHORT-CHAIN DEHYDROGENASE/REDUCTASE FAMILY 9C"/>
    <property type="match status" value="1"/>
</dbReference>
<keyword evidence="4" id="KW-1185">Reference proteome</keyword>
<protein>
    <submittedName>
        <fullName evidence="3">Estradiol 17-beta-dehydrogenase 2</fullName>
    </submittedName>
</protein>
<dbReference type="Gene3D" id="3.40.50.720">
    <property type="entry name" value="NAD(P)-binding Rossmann-like Domain"/>
    <property type="match status" value="1"/>
</dbReference>
<keyword evidence="2" id="KW-0812">Transmembrane</keyword>
<dbReference type="Proteomes" id="UP000887116">
    <property type="component" value="Unassembled WGS sequence"/>
</dbReference>
<sequence length="334" mass="38277">YSVWLYSNIFTFSLWLCIVTLTFHFTKRKFLDDRVKPENKAVLITGCDSGFGHLLAKRLDSKGFHVFATCLFPSAGGAMELKKSCSQRLHVLHLDVTKDDSVKEAAEFVQQNLGLCELWAVVNNAGILKGFSVELSDINDFKKCLDVNTLGPVRVVKAFLPLLRQSKGRIVNITSTAGVCAFPFFTPYITSKYATVGFTDALREEVDLWGIKVISLEPEMFQTGLINTKVVDEEFDETFKNLDAPLKDDYDEKFTKSLAKLKDWFLYFASSHLNAVVDCLESAVCLVYPDHTYKCRRNTFVRFIIFCYELFPKDWQFNFIKLISSIFFSYLRKY</sequence>
<evidence type="ECO:0000313" key="3">
    <source>
        <dbReference type="EMBL" id="GFR25901.1"/>
    </source>
</evidence>
<keyword evidence="2" id="KW-1133">Transmembrane helix</keyword>
<feature type="non-terminal residue" evidence="3">
    <location>
        <position position="1"/>
    </location>
</feature>
<dbReference type="SUPFAM" id="SSF51735">
    <property type="entry name" value="NAD(P)-binding Rossmann-fold domains"/>
    <property type="match status" value="1"/>
</dbReference>
<gene>
    <name evidence="3" type="primary">Hsd17b2</name>
    <name evidence="3" type="ORF">TNCT_25281</name>
</gene>
<comment type="caution">
    <text evidence="3">The sequence shown here is derived from an EMBL/GenBank/DDBJ whole genome shotgun (WGS) entry which is preliminary data.</text>
</comment>
<dbReference type="PRINTS" id="PR00081">
    <property type="entry name" value="GDHRDH"/>
</dbReference>
<evidence type="ECO:0000313" key="4">
    <source>
        <dbReference type="Proteomes" id="UP000887116"/>
    </source>
</evidence>